<sequence>MDSQITIRKAELKDISEVFAMLQELSAFEKLPQNVKISKETFEKDFIEKAFTSFVAERSDGKLVGYTVSCQAYSTWEGRVMSLRDIYVKPELRGTGIGRKLFITTMKDGYKAGCNSAFFLVLDWNPAVKFYKELGATDITEKENYHIFKVLTDDFVKLCTSTE</sequence>
<keyword evidence="6" id="KW-1185">Reference proteome</keyword>
<dbReference type="AlphaFoldDB" id="A0A9N9TE00"/>
<dbReference type="PANTHER" id="PTHR10545:SF29">
    <property type="entry name" value="GH14572P-RELATED"/>
    <property type="match status" value="1"/>
</dbReference>
<dbReference type="InterPro" id="IPR000182">
    <property type="entry name" value="GNAT_dom"/>
</dbReference>
<evidence type="ECO:0000259" key="4">
    <source>
        <dbReference type="PROSITE" id="PS51186"/>
    </source>
</evidence>
<accession>A0A9N9TE00</accession>
<dbReference type="Pfam" id="PF00583">
    <property type="entry name" value="Acetyltransf_1"/>
    <property type="match status" value="1"/>
</dbReference>
<gene>
    <name evidence="5" type="ORF">PHYEVI_LOCUS451</name>
</gene>
<evidence type="ECO:0000256" key="2">
    <source>
        <dbReference type="ARBA" id="ARBA00022679"/>
    </source>
</evidence>
<protein>
    <recommendedName>
        <fullName evidence="4">N-acetyltransferase domain-containing protein</fullName>
    </recommendedName>
</protein>
<dbReference type="CDD" id="cd04301">
    <property type="entry name" value="NAT_SF"/>
    <property type="match status" value="1"/>
</dbReference>
<evidence type="ECO:0000256" key="1">
    <source>
        <dbReference type="ARBA" id="ARBA00008694"/>
    </source>
</evidence>
<keyword evidence="3" id="KW-0012">Acyltransferase</keyword>
<dbReference type="EMBL" id="OU900094">
    <property type="protein sequence ID" value="CAG9853984.1"/>
    <property type="molecule type" value="Genomic_DNA"/>
</dbReference>
<name>A0A9N9TE00_PHYSR</name>
<evidence type="ECO:0000256" key="3">
    <source>
        <dbReference type="ARBA" id="ARBA00023315"/>
    </source>
</evidence>
<proteinExistence type="inferred from homology"/>
<dbReference type="InterPro" id="IPR016181">
    <property type="entry name" value="Acyl_CoA_acyltransferase"/>
</dbReference>
<dbReference type="InterPro" id="IPR051016">
    <property type="entry name" value="Diverse_Substrate_AcTransf"/>
</dbReference>
<evidence type="ECO:0000313" key="6">
    <source>
        <dbReference type="Proteomes" id="UP001153712"/>
    </source>
</evidence>
<reference evidence="5" key="1">
    <citation type="submission" date="2022-01" db="EMBL/GenBank/DDBJ databases">
        <authorList>
            <person name="King R."/>
        </authorList>
    </citation>
    <scope>NUCLEOTIDE SEQUENCE</scope>
</reference>
<comment type="similarity">
    <text evidence="1">Belongs to the acetyltransferase family.</text>
</comment>
<dbReference type="Proteomes" id="UP001153712">
    <property type="component" value="Chromosome 1"/>
</dbReference>
<organism evidence="5 6">
    <name type="scientific">Phyllotreta striolata</name>
    <name type="common">Striped flea beetle</name>
    <name type="synonym">Crioceris striolata</name>
    <dbReference type="NCBI Taxonomy" id="444603"/>
    <lineage>
        <taxon>Eukaryota</taxon>
        <taxon>Metazoa</taxon>
        <taxon>Ecdysozoa</taxon>
        <taxon>Arthropoda</taxon>
        <taxon>Hexapoda</taxon>
        <taxon>Insecta</taxon>
        <taxon>Pterygota</taxon>
        <taxon>Neoptera</taxon>
        <taxon>Endopterygota</taxon>
        <taxon>Coleoptera</taxon>
        <taxon>Polyphaga</taxon>
        <taxon>Cucujiformia</taxon>
        <taxon>Chrysomeloidea</taxon>
        <taxon>Chrysomelidae</taxon>
        <taxon>Galerucinae</taxon>
        <taxon>Alticini</taxon>
        <taxon>Phyllotreta</taxon>
    </lineage>
</organism>
<dbReference type="OrthoDB" id="7305308at2759"/>
<dbReference type="Gene3D" id="3.40.630.30">
    <property type="match status" value="1"/>
</dbReference>
<dbReference type="PANTHER" id="PTHR10545">
    <property type="entry name" value="DIAMINE N-ACETYLTRANSFERASE"/>
    <property type="match status" value="1"/>
</dbReference>
<dbReference type="PROSITE" id="PS51186">
    <property type="entry name" value="GNAT"/>
    <property type="match status" value="1"/>
</dbReference>
<keyword evidence="2" id="KW-0808">Transferase</keyword>
<dbReference type="GO" id="GO:0008080">
    <property type="term" value="F:N-acetyltransferase activity"/>
    <property type="evidence" value="ECO:0007669"/>
    <property type="project" value="UniProtKB-ARBA"/>
</dbReference>
<feature type="domain" description="N-acetyltransferase" evidence="4">
    <location>
        <begin position="5"/>
        <end position="154"/>
    </location>
</feature>
<evidence type="ECO:0000313" key="5">
    <source>
        <dbReference type="EMBL" id="CAG9853984.1"/>
    </source>
</evidence>
<dbReference type="FunFam" id="3.40.630.30:FF:000064">
    <property type="entry name" value="GNAT family acetyltransferase"/>
    <property type="match status" value="1"/>
</dbReference>
<dbReference type="SUPFAM" id="SSF55729">
    <property type="entry name" value="Acyl-CoA N-acyltransferases (Nat)"/>
    <property type="match status" value="1"/>
</dbReference>